<evidence type="ECO:0000313" key="2">
    <source>
        <dbReference type="Proteomes" id="UP001159427"/>
    </source>
</evidence>
<name>A0ABN8S318_9CNID</name>
<proteinExistence type="predicted"/>
<sequence length="106" mass="12258">MTNSVSFQAQWIPKGDNELADYLSRTVDPDDWMLLPDLFKLITFKWGPFDVDGMACNFVNDFCCLPKSRDMFIPSRGSSFVYFNKRSVFSCMPKFNVLALRLDFSC</sequence>
<evidence type="ECO:0008006" key="3">
    <source>
        <dbReference type="Google" id="ProtNLM"/>
    </source>
</evidence>
<protein>
    <recommendedName>
        <fullName evidence="3">RNase H type-1 domain-containing protein</fullName>
    </recommendedName>
</protein>
<accession>A0ABN8S318</accession>
<keyword evidence="2" id="KW-1185">Reference proteome</keyword>
<dbReference type="EMBL" id="CALNXI010002309">
    <property type="protein sequence ID" value="CAH3186112.1"/>
    <property type="molecule type" value="Genomic_DNA"/>
</dbReference>
<gene>
    <name evidence="1" type="ORF">PEVE_00016644</name>
</gene>
<organism evidence="1 2">
    <name type="scientific">Porites evermanni</name>
    <dbReference type="NCBI Taxonomy" id="104178"/>
    <lineage>
        <taxon>Eukaryota</taxon>
        <taxon>Metazoa</taxon>
        <taxon>Cnidaria</taxon>
        <taxon>Anthozoa</taxon>
        <taxon>Hexacorallia</taxon>
        <taxon>Scleractinia</taxon>
        <taxon>Fungiina</taxon>
        <taxon>Poritidae</taxon>
        <taxon>Porites</taxon>
    </lineage>
</organism>
<reference evidence="1 2" key="1">
    <citation type="submission" date="2022-05" db="EMBL/GenBank/DDBJ databases">
        <authorList>
            <consortium name="Genoscope - CEA"/>
            <person name="William W."/>
        </authorList>
    </citation>
    <scope>NUCLEOTIDE SEQUENCE [LARGE SCALE GENOMIC DNA]</scope>
</reference>
<comment type="caution">
    <text evidence="1">The sequence shown here is derived from an EMBL/GenBank/DDBJ whole genome shotgun (WGS) entry which is preliminary data.</text>
</comment>
<dbReference type="Proteomes" id="UP001159427">
    <property type="component" value="Unassembled WGS sequence"/>
</dbReference>
<evidence type="ECO:0000313" key="1">
    <source>
        <dbReference type="EMBL" id="CAH3186112.1"/>
    </source>
</evidence>